<feature type="transmembrane region" description="Helical" evidence="1">
    <location>
        <begin position="33"/>
        <end position="51"/>
    </location>
</feature>
<evidence type="ECO:0000313" key="3">
    <source>
        <dbReference type="Proteomes" id="UP001230807"/>
    </source>
</evidence>
<reference evidence="2 3" key="1">
    <citation type="submission" date="2023-06" db="EMBL/GenBank/DDBJ databases">
        <title>Influencing factors and mechanism of Cr(VI) reduction by facultative anaerobic Exiguobacterium sp. PY14.</title>
        <authorList>
            <person name="Zou L."/>
        </authorList>
    </citation>
    <scope>NUCLEOTIDE SEQUENCE [LARGE SCALE GENOMIC DNA]</scope>
    <source>
        <strain evidence="2 3">PY14</strain>
    </source>
</reference>
<protein>
    <submittedName>
        <fullName evidence="2">Uncharacterized protein</fullName>
    </submittedName>
</protein>
<gene>
    <name evidence="2" type="ORF">QR695_05865</name>
</gene>
<keyword evidence="1" id="KW-1133">Transmembrane helix</keyword>
<comment type="caution">
    <text evidence="2">The sequence shown here is derived from an EMBL/GenBank/DDBJ whole genome shotgun (WGS) entry which is preliminary data.</text>
</comment>
<accession>A0ABT7MMV4</accession>
<keyword evidence="1" id="KW-0472">Membrane</keyword>
<keyword evidence="1" id="KW-0812">Transmembrane</keyword>
<proteinExistence type="predicted"/>
<feature type="transmembrane region" description="Helical" evidence="1">
    <location>
        <begin position="7"/>
        <end position="27"/>
    </location>
</feature>
<dbReference type="RefSeq" id="WP_214832101.1">
    <property type="nucleotide sequence ID" value="NZ_CP183077.1"/>
</dbReference>
<keyword evidence="3" id="KW-1185">Reference proteome</keyword>
<sequence length="56" mass="6124">MNEWRESAVGLGLVFGTAGGLIVSLLFDFPSMYGIVIGSIIGYWIGLFISIRAMKR</sequence>
<name>A0ABT7MMV4_9BACL</name>
<dbReference type="Proteomes" id="UP001230807">
    <property type="component" value="Unassembled WGS sequence"/>
</dbReference>
<organism evidence="2 3">
    <name type="scientific">Exiguobacterium mexicanum</name>
    <dbReference type="NCBI Taxonomy" id="340146"/>
    <lineage>
        <taxon>Bacteria</taxon>
        <taxon>Bacillati</taxon>
        <taxon>Bacillota</taxon>
        <taxon>Bacilli</taxon>
        <taxon>Bacillales</taxon>
        <taxon>Bacillales Family XII. Incertae Sedis</taxon>
        <taxon>Exiguobacterium</taxon>
    </lineage>
</organism>
<evidence type="ECO:0000313" key="2">
    <source>
        <dbReference type="EMBL" id="MDL5376530.1"/>
    </source>
</evidence>
<evidence type="ECO:0000256" key="1">
    <source>
        <dbReference type="SAM" id="Phobius"/>
    </source>
</evidence>
<dbReference type="EMBL" id="JASWER010000003">
    <property type="protein sequence ID" value="MDL5376530.1"/>
    <property type="molecule type" value="Genomic_DNA"/>
</dbReference>